<gene>
    <name evidence="3" type="primary">BTG1</name>
</gene>
<dbReference type="InterPro" id="IPR036054">
    <property type="entry name" value="BTG-like_sf"/>
</dbReference>
<accession>A0A8V0YDQ9</accession>
<dbReference type="Ensembl" id="ENSGALT00010032161.1">
    <property type="protein sequence ID" value="ENSGALP00010018951.1"/>
    <property type="gene ID" value="ENSGALG00010013359.1"/>
</dbReference>
<dbReference type="Pfam" id="PF07742">
    <property type="entry name" value="BTG"/>
    <property type="match status" value="1"/>
</dbReference>
<dbReference type="InterPro" id="IPR002087">
    <property type="entry name" value="Anti_prolifrtn"/>
</dbReference>
<reference evidence="3" key="1">
    <citation type="submission" date="2020-11" db="EMBL/GenBank/DDBJ databases">
        <title>Gallus gallus (Chicken) genome, bGalGal1, GRCg7b, maternal haplotype autosomes + Z &amp; W.</title>
        <authorList>
            <person name="Warren W."/>
            <person name="Formenti G."/>
            <person name="Fedrigo O."/>
            <person name="Haase B."/>
            <person name="Mountcastle J."/>
            <person name="Balacco J."/>
            <person name="Tracey A."/>
            <person name="Schneider V."/>
            <person name="Okimoto R."/>
            <person name="Cheng H."/>
            <person name="Hawken R."/>
            <person name="Howe K."/>
            <person name="Jarvis E.D."/>
        </authorList>
    </citation>
    <scope>NUCLEOTIDE SEQUENCE [LARGE SCALE GENOMIC DNA]</scope>
    <source>
        <strain evidence="3">Broiler</strain>
    </source>
</reference>
<protein>
    <submittedName>
        <fullName evidence="3">BTG anti-proliferation factor 1</fullName>
    </submittedName>
</protein>
<proteinExistence type="inferred from homology"/>
<name>A0A8V0YDQ9_CHICK</name>
<dbReference type="AlphaFoldDB" id="A0A8V0YDQ9"/>
<comment type="similarity">
    <text evidence="1">Belongs to the BTG family.</text>
</comment>
<reference evidence="3" key="2">
    <citation type="submission" date="2025-08" db="UniProtKB">
        <authorList>
            <consortium name="Ensembl"/>
        </authorList>
    </citation>
    <scope>IDENTIFICATION</scope>
    <source>
        <strain evidence="3">broiler</strain>
    </source>
</reference>
<dbReference type="SUPFAM" id="SSF160696">
    <property type="entry name" value="BTG domain-like"/>
    <property type="match status" value="1"/>
</dbReference>
<dbReference type="Proteomes" id="UP000000539">
    <property type="component" value="Chromosome 1"/>
</dbReference>
<keyword evidence="4" id="KW-1185">Reference proteome</keyword>
<organism evidence="3 4">
    <name type="scientific">Gallus gallus</name>
    <name type="common">Chicken</name>
    <dbReference type="NCBI Taxonomy" id="9031"/>
    <lineage>
        <taxon>Eukaryota</taxon>
        <taxon>Metazoa</taxon>
        <taxon>Chordata</taxon>
        <taxon>Craniata</taxon>
        <taxon>Vertebrata</taxon>
        <taxon>Euteleostomi</taxon>
        <taxon>Archelosauria</taxon>
        <taxon>Archosauria</taxon>
        <taxon>Dinosauria</taxon>
        <taxon>Saurischia</taxon>
        <taxon>Theropoda</taxon>
        <taxon>Coelurosauria</taxon>
        <taxon>Aves</taxon>
        <taxon>Neognathae</taxon>
        <taxon>Galloanserae</taxon>
        <taxon>Galliformes</taxon>
        <taxon>Phasianidae</taxon>
        <taxon>Phasianinae</taxon>
        <taxon>Gallus</taxon>
    </lineage>
</organism>
<evidence type="ECO:0000259" key="2">
    <source>
        <dbReference type="Pfam" id="PF07742"/>
    </source>
</evidence>
<evidence type="ECO:0000313" key="3">
    <source>
        <dbReference type="Ensembl" id="ENSGALP00010018951.1"/>
    </source>
</evidence>
<reference evidence="3" key="3">
    <citation type="submission" date="2025-09" db="UniProtKB">
        <authorList>
            <consortium name="Ensembl"/>
        </authorList>
    </citation>
    <scope>IDENTIFICATION</scope>
    <source>
        <strain evidence="3">broiler</strain>
    </source>
</reference>
<evidence type="ECO:0000256" key="1">
    <source>
        <dbReference type="ARBA" id="ARBA00007989"/>
    </source>
</evidence>
<sequence>PAQRAPHVPSRAPPLYLFTTDYVTPPSPGTAFRPPSQWCDRPIGCAAPPALRRHFRPAVAIRGGERRSAPFAPLSRRCVERCRGRRCCRRPPAAGGGGGGCRPRDVIWVPPPIPHPVKAARAQLPSPAAPSGCPPAAPESWLPAAAASMHPALYTRASMIREIAAAVAFISKFLRTKGLMNERQLQTFSQSLQELLAGSTADWIEQSGTVPASSERTHSMG</sequence>
<evidence type="ECO:0000313" key="4">
    <source>
        <dbReference type="Proteomes" id="UP000000539"/>
    </source>
</evidence>
<feature type="domain" description="Anti-proliferative protein" evidence="2">
    <location>
        <begin position="159"/>
        <end position="197"/>
    </location>
</feature>
<dbReference type="OrthoDB" id="19928at2759"/>
<dbReference type="Gene3D" id="3.90.640.90">
    <property type="entry name" value="Anti-proliferative protein, N-terminal domain"/>
    <property type="match status" value="1"/>
</dbReference>